<dbReference type="Proteomes" id="UP000186400">
    <property type="component" value="Unassembled WGS sequence"/>
</dbReference>
<evidence type="ECO:0000256" key="1">
    <source>
        <dbReference type="ARBA" id="ARBA00004196"/>
    </source>
</evidence>
<evidence type="ECO:0000256" key="2">
    <source>
        <dbReference type="ARBA" id="ARBA00005381"/>
    </source>
</evidence>
<proteinExistence type="inferred from homology"/>
<evidence type="ECO:0000256" key="6">
    <source>
        <dbReference type="ARBA" id="ARBA00023136"/>
    </source>
</evidence>
<dbReference type="GO" id="GO:0006171">
    <property type="term" value="P:cAMP biosynthetic process"/>
    <property type="evidence" value="ECO:0007669"/>
    <property type="project" value="TreeGrafter"/>
</dbReference>
<keyword evidence="6 7" id="KW-0472">Membrane</keyword>
<evidence type="ECO:0000256" key="3">
    <source>
        <dbReference type="ARBA" id="ARBA00022475"/>
    </source>
</evidence>
<dbReference type="AlphaFoldDB" id="A0A1N6UJT2"/>
<dbReference type="GO" id="GO:0035556">
    <property type="term" value="P:intracellular signal transduction"/>
    <property type="evidence" value="ECO:0007669"/>
    <property type="project" value="InterPro"/>
</dbReference>
<dbReference type="SUPFAM" id="SSF55073">
    <property type="entry name" value="Nucleotide cyclase"/>
    <property type="match status" value="1"/>
</dbReference>
<evidence type="ECO:0000256" key="4">
    <source>
        <dbReference type="ARBA" id="ARBA00022692"/>
    </source>
</evidence>
<sequence>MRERRVPFPLVVKLIGIISLIVVISMGLVTGLATWFYAEDSRIRGEEQNLLLSQILAVQIENELHSLYSGALSFLDTLREFGGSAAAENLAGGNYFARNPVVAYLGVPGEQALHNRTFLAAWELEKETVGIILEQNATVIERASAGESILINVSGAMGIPAALLAAPYTDMGSDNALVLIFSTEQLQTILQTNAASEPYLVGYNGELLAHPDQDLVLLEVSYGTDPLVEHMFTSPLETMQFQYELPSGELFFGAFRKIPFGQATVLSRISREVVLGAALAVVRQNLYLTGIVLVLSVLAVWFFSKTVSRPVMALVQGARQIQEGHFELSLQPSTRDELGLLTESFVQMGQGLAERERIKDTFGKFVNKDIAEQALQGKLELGGQRKTATIFFSDIRSFTAISEKLDPEAVVEFLNEYMTLMVSCVEKTHGVVDKFIGDAIMAVWGAPVSQGSAEADALLSVKAMLMMRKALLTFNQDRGGPGRPIIRIGCGVNTGSCLAGQIGSAERMEYTVIGDAVNLASRIEALNKPLGTDILISEFTWELVREHILAEEMPPIRVKGKTEPLRIYAVINLKGLKGPQTLAEVRRLLGLSAPAALNTPGKKEPDWETEVKYEILPE</sequence>
<dbReference type="CDD" id="cd07302">
    <property type="entry name" value="CHD"/>
    <property type="match status" value="1"/>
</dbReference>
<comment type="subcellular location">
    <subcellularLocation>
        <location evidence="1">Cell envelope</location>
    </subcellularLocation>
</comment>
<gene>
    <name evidence="10" type="ORF">SAMN05920897_11291</name>
</gene>
<feature type="transmembrane region" description="Helical" evidence="7">
    <location>
        <begin position="12"/>
        <end position="38"/>
    </location>
</feature>
<evidence type="ECO:0000256" key="5">
    <source>
        <dbReference type="ARBA" id="ARBA00022989"/>
    </source>
</evidence>
<dbReference type="InterPro" id="IPR029787">
    <property type="entry name" value="Nucleotide_cyclase"/>
</dbReference>
<dbReference type="Pfam" id="PF00672">
    <property type="entry name" value="HAMP"/>
    <property type="match status" value="1"/>
</dbReference>
<organism evidence="10 11">
    <name type="scientific">Alkalispirochaeta americana</name>
    <dbReference type="NCBI Taxonomy" id="159291"/>
    <lineage>
        <taxon>Bacteria</taxon>
        <taxon>Pseudomonadati</taxon>
        <taxon>Spirochaetota</taxon>
        <taxon>Spirochaetia</taxon>
        <taxon>Spirochaetales</taxon>
        <taxon>Spirochaetaceae</taxon>
        <taxon>Alkalispirochaeta</taxon>
    </lineage>
</organism>
<keyword evidence="11" id="KW-1185">Reference proteome</keyword>
<feature type="transmembrane region" description="Helical" evidence="7">
    <location>
        <begin position="286"/>
        <end position="304"/>
    </location>
</feature>
<dbReference type="RefSeq" id="WP_083943921.1">
    <property type="nucleotide sequence ID" value="NZ_FTMS01000012.1"/>
</dbReference>
<dbReference type="EMBL" id="FTMS01000012">
    <property type="protein sequence ID" value="SIQ65885.1"/>
    <property type="molecule type" value="Genomic_DNA"/>
</dbReference>
<feature type="domain" description="HAMP" evidence="9">
    <location>
        <begin position="305"/>
        <end position="357"/>
    </location>
</feature>
<reference evidence="10 11" key="1">
    <citation type="submission" date="2017-01" db="EMBL/GenBank/DDBJ databases">
        <authorList>
            <person name="Mah S.A."/>
            <person name="Swanson W.J."/>
            <person name="Moy G.W."/>
            <person name="Vacquier V.D."/>
        </authorList>
    </citation>
    <scope>NUCLEOTIDE SEQUENCE [LARGE SCALE GENOMIC DNA]</scope>
    <source>
        <strain evidence="10 11">ASpG1</strain>
    </source>
</reference>
<dbReference type="SMART" id="SM00304">
    <property type="entry name" value="HAMP"/>
    <property type="match status" value="1"/>
</dbReference>
<keyword evidence="5 7" id="KW-1133">Transmembrane helix</keyword>
<dbReference type="InterPro" id="IPR003660">
    <property type="entry name" value="HAMP_dom"/>
</dbReference>
<evidence type="ECO:0000259" key="9">
    <source>
        <dbReference type="PROSITE" id="PS50885"/>
    </source>
</evidence>
<dbReference type="Pfam" id="PF00211">
    <property type="entry name" value="Guanylate_cyc"/>
    <property type="match status" value="1"/>
</dbReference>
<protein>
    <submittedName>
        <fullName evidence="10">Adenylate cyclase</fullName>
    </submittedName>
</protein>
<evidence type="ECO:0000313" key="11">
    <source>
        <dbReference type="Proteomes" id="UP000186400"/>
    </source>
</evidence>
<dbReference type="OrthoDB" id="9806704at2"/>
<dbReference type="InterPro" id="IPR001054">
    <property type="entry name" value="A/G_cyclase"/>
</dbReference>
<dbReference type="GO" id="GO:0016020">
    <property type="term" value="C:membrane"/>
    <property type="evidence" value="ECO:0007669"/>
    <property type="project" value="InterPro"/>
</dbReference>
<name>A0A1N6UJT2_9SPIO</name>
<dbReference type="GO" id="GO:0030313">
    <property type="term" value="C:cell envelope"/>
    <property type="evidence" value="ECO:0007669"/>
    <property type="project" value="UniProtKB-SubCell"/>
</dbReference>
<keyword evidence="4 7" id="KW-0812">Transmembrane</keyword>
<dbReference type="CDD" id="cd18774">
    <property type="entry name" value="PDC2_HK_sensor"/>
    <property type="match status" value="1"/>
</dbReference>
<dbReference type="PANTHER" id="PTHR43081:SF1">
    <property type="entry name" value="ADENYLATE CYCLASE, TERMINAL-DIFFERENTIATION SPECIFIC"/>
    <property type="match status" value="1"/>
</dbReference>
<dbReference type="GO" id="GO:0004016">
    <property type="term" value="F:adenylate cyclase activity"/>
    <property type="evidence" value="ECO:0007669"/>
    <property type="project" value="UniProtKB-ARBA"/>
</dbReference>
<accession>A0A1N6UJT2</accession>
<feature type="domain" description="Guanylate cyclase" evidence="8">
    <location>
        <begin position="389"/>
        <end position="524"/>
    </location>
</feature>
<dbReference type="Gene3D" id="6.10.340.10">
    <property type="match status" value="1"/>
</dbReference>
<dbReference type="SMART" id="SM00044">
    <property type="entry name" value="CYCc"/>
    <property type="match status" value="1"/>
</dbReference>
<comment type="similarity">
    <text evidence="2">Belongs to the adenylyl cyclase class-3 family.</text>
</comment>
<dbReference type="STRING" id="159291.SAMN05920897_11291"/>
<keyword evidence="3" id="KW-1003">Cell membrane</keyword>
<dbReference type="SUPFAM" id="SSF158472">
    <property type="entry name" value="HAMP domain-like"/>
    <property type="match status" value="1"/>
</dbReference>
<dbReference type="InterPro" id="IPR050697">
    <property type="entry name" value="Adenylyl/Guanylyl_Cyclase_3/4"/>
</dbReference>
<evidence type="ECO:0000256" key="7">
    <source>
        <dbReference type="SAM" id="Phobius"/>
    </source>
</evidence>
<dbReference type="CDD" id="cd06225">
    <property type="entry name" value="HAMP"/>
    <property type="match status" value="1"/>
</dbReference>
<dbReference type="Gene3D" id="3.30.70.1230">
    <property type="entry name" value="Nucleotide cyclase"/>
    <property type="match status" value="1"/>
</dbReference>
<dbReference type="PANTHER" id="PTHR43081">
    <property type="entry name" value="ADENYLATE CYCLASE, TERMINAL-DIFFERENTIATION SPECIFIC-RELATED"/>
    <property type="match status" value="1"/>
</dbReference>
<dbReference type="FunFam" id="3.30.70.1230:FF:000016">
    <property type="entry name" value="Adenylate/guanylate cyclase domain-containing protein"/>
    <property type="match status" value="1"/>
</dbReference>
<evidence type="ECO:0000313" key="10">
    <source>
        <dbReference type="EMBL" id="SIQ65885.1"/>
    </source>
</evidence>
<dbReference type="PROSITE" id="PS50885">
    <property type="entry name" value="HAMP"/>
    <property type="match status" value="1"/>
</dbReference>
<evidence type="ECO:0000259" key="8">
    <source>
        <dbReference type="PROSITE" id="PS50125"/>
    </source>
</evidence>
<dbReference type="PROSITE" id="PS50125">
    <property type="entry name" value="GUANYLATE_CYCLASE_2"/>
    <property type="match status" value="1"/>
</dbReference>